<dbReference type="GO" id="GO:0015179">
    <property type="term" value="F:L-amino acid transmembrane transporter activity"/>
    <property type="evidence" value="ECO:0007669"/>
    <property type="project" value="TreeGrafter"/>
</dbReference>
<feature type="transmembrane region" description="Helical" evidence="15">
    <location>
        <begin position="462"/>
        <end position="486"/>
    </location>
</feature>
<evidence type="ECO:0000256" key="4">
    <source>
        <dbReference type="ARBA" id="ARBA00022692"/>
    </source>
</evidence>
<keyword evidence="11" id="KW-1015">Disulfide bond</keyword>
<dbReference type="AlphaFoldDB" id="A0A0A9Y6S4"/>
<evidence type="ECO:0000256" key="7">
    <source>
        <dbReference type="ARBA" id="ARBA00022970"/>
    </source>
</evidence>
<keyword evidence="6" id="KW-0967">Endosome</keyword>
<dbReference type="InterPro" id="IPR013057">
    <property type="entry name" value="AA_transpt_TM"/>
</dbReference>
<keyword evidence="10 15" id="KW-0472">Membrane</keyword>
<evidence type="ECO:0000256" key="6">
    <source>
        <dbReference type="ARBA" id="ARBA00022753"/>
    </source>
</evidence>
<keyword evidence="5" id="KW-0479">Metal-binding</keyword>
<evidence type="ECO:0000256" key="15">
    <source>
        <dbReference type="SAM" id="Phobius"/>
    </source>
</evidence>
<comment type="similarity">
    <text evidence="14">Belongs to the amino acid/polyamine transporter 2 family. SLC38A9 subfamily.</text>
</comment>
<dbReference type="GO" id="GO:0046872">
    <property type="term" value="F:metal ion binding"/>
    <property type="evidence" value="ECO:0007669"/>
    <property type="project" value="UniProtKB-KW"/>
</dbReference>
<keyword evidence="8 15" id="KW-1133">Transmembrane helix</keyword>
<evidence type="ECO:0000256" key="13">
    <source>
        <dbReference type="ARBA" id="ARBA00023228"/>
    </source>
</evidence>
<feature type="transmembrane region" description="Helical" evidence="15">
    <location>
        <begin position="93"/>
        <end position="115"/>
    </location>
</feature>
<dbReference type="EMBL" id="GBHO01015725">
    <property type="protein sequence ID" value="JAG27879.1"/>
    <property type="molecule type" value="Transcribed_RNA"/>
</dbReference>
<evidence type="ECO:0000256" key="10">
    <source>
        <dbReference type="ARBA" id="ARBA00023136"/>
    </source>
</evidence>
<evidence type="ECO:0000256" key="1">
    <source>
        <dbReference type="ARBA" id="ARBA00004107"/>
    </source>
</evidence>
<feature type="transmembrane region" description="Helical" evidence="15">
    <location>
        <begin position="244"/>
        <end position="266"/>
    </location>
</feature>
<keyword evidence="12" id="KW-0325">Glycoprotein</keyword>
<comment type="subcellular location">
    <subcellularLocation>
        <location evidence="1">Late endosome membrane</location>
        <topology evidence="1">Multi-pass membrane protein</topology>
    </subcellularLocation>
    <subcellularLocation>
        <location evidence="2">Lysosome membrane</location>
        <topology evidence="2">Multi-pass membrane protein</topology>
    </subcellularLocation>
</comment>
<evidence type="ECO:0000256" key="11">
    <source>
        <dbReference type="ARBA" id="ARBA00023157"/>
    </source>
</evidence>
<feature type="domain" description="Amino acid transporter transmembrane" evidence="16">
    <location>
        <begin position="91"/>
        <end position="501"/>
    </location>
</feature>
<dbReference type="GO" id="GO:0005765">
    <property type="term" value="C:lysosomal membrane"/>
    <property type="evidence" value="ECO:0007669"/>
    <property type="project" value="UniProtKB-SubCell"/>
</dbReference>
<evidence type="ECO:0000256" key="14">
    <source>
        <dbReference type="ARBA" id="ARBA00038442"/>
    </source>
</evidence>
<feature type="transmembrane region" description="Helical" evidence="15">
    <location>
        <begin position="121"/>
        <end position="139"/>
    </location>
</feature>
<reference evidence="17" key="1">
    <citation type="journal article" date="2014" name="PLoS ONE">
        <title>Transcriptome-Based Identification of ABC Transporters in the Western Tarnished Plant Bug Lygus hesperus.</title>
        <authorList>
            <person name="Hull J.J."/>
            <person name="Chaney K."/>
            <person name="Geib S.M."/>
            <person name="Fabrick J.A."/>
            <person name="Brent C.S."/>
            <person name="Walsh D."/>
            <person name="Lavine L.C."/>
        </authorList>
    </citation>
    <scope>NUCLEOTIDE SEQUENCE</scope>
</reference>
<keyword evidence="7" id="KW-0029">Amino-acid transport</keyword>
<keyword evidence="13" id="KW-0458">Lysosome</keyword>
<evidence type="ECO:0000313" key="17">
    <source>
        <dbReference type="EMBL" id="JAG27879.1"/>
    </source>
</evidence>
<reference evidence="18" key="3">
    <citation type="submission" date="2014-09" db="EMBL/GenBank/DDBJ databases">
        <authorList>
            <person name="Magalhaes I.L.F."/>
            <person name="Oliveira U."/>
            <person name="Santos F.R."/>
            <person name="Vidigal T.H.D.A."/>
            <person name="Brescovit A.D."/>
            <person name="Santos A.J."/>
        </authorList>
    </citation>
    <scope>NUCLEOTIDE SEQUENCE</scope>
</reference>
<dbReference type="PANTHER" id="PTHR22950:SF244">
    <property type="entry name" value="NEUTRAL AMINO ACID TRANSPORTER 9"/>
    <property type="match status" value="1"/>
</dbReference>
<feature type="transmembrane region" description="Helical" evidence="15">
    <location>
        <begin position="436"/>
        <end position="456"/>
    </location>
</feature>
<evidence type="ECO:0000259" key="16">
    <source>
        <dbReference type="Pfam" id="PF01490"/>
    </source>
</evidence>
<keyword evidence="4 15" id="KW-0812">Transmembrane</keyword>
<reference evidence="17" key="2">
    <citation type="submission" date="2014-07" db="EMBL/GenBank/DDBJ databases">
        <authorList>
            <person name="Hull J."/>
        </authorList>
    </citation>
    <scope>NUCLEOTIDE SEQUENCE</scope>
</reference>
<gene>
    <name evidence="17" type="primary">F13H10.3_1</name>
    <name evidence="17" type="ORF">CM83_76742</name>
</gene>
<feature type="transmembrane region" description="Helical" evidence="15">
    <location>
        <begin position="319"/>
        <end position="341"/>
    </location>
</feature>
<organism evidence="17">
    <name type="scientific">Lygus hesperus</name>
    <name type="common">Western plant bug</name>
    <dbReference type="NCBI Taxonomy" id="30085"/>
    <lineage>
        <taxon>Eukaryota</taxon>
        <taxon>Metazoa</taxon>
        <taxon>Ecdysozoa</taxon>
        <taxon>Arthropoda</taxon>
        <taxon>Hexapoda</taxon>
        <taxon>Insecta</taxon>
        <taxon>Pterygota</taxon>
        <taxon>Neoptera</taxon>
        <taxon>Paraneoptera</taxon>
        <taxon>Hemiptera</taxon>
        <taxon>Heteroptera</taxon>
        <taxon>Panheteroptera</taxon>
        <taxon>Cimicomorpha</taxon>
        <taxon>Miridae</taxon>
        <taxon>Mirini</taxon>
        <taxon>Lygus</taxon>
    </lineage>
</organism>
<feature type="transmembrane region" description="Helical" evidence="15">
    <location>
        <begin position="278"/>
        <end position="299"/>
    </location>
</feature>
<keyword evidence="3" id="KW-0813">Transport</keyword>
<evidence type="ECO:0000256" key="5">
    <source>
        <dbReference type="ARBA" id="ARBA00022723"/>
    </source>
</evidence>
<evidence type="ECO:0000256" key="12">
    <source>
        <dbReference type="ARBA" id="ARBA00023180"/>
    </source>
</evidence>
<evidence type="ECO:0000256" key="3">
    <source>
        <dbReference type="ARBA" id="ARBA00022448"/>
    </source>
</evidence>
<protein>
    <submittedName>
        <fullName evidence="17">Putative amino acid permease F13H10.3</fullName>
    </submittedName>
</protein>
<evidence type="ECO:0000313" key="18">
    <source>
        <dbReference type="EMBL" id="JAG50715.1"/>
    </source>
</evidence>
<dbReference type="GO" id="GO:0031902">
    <property type="term" value="C:late endosome membrane"/>
    <property type="evidence" value="ECO:0007669"/>
    <property type="project" value="UniProtKB-SubCell"/>
</dbReference>
<sequence>MDDWKPFRQRERGMSQNYAERVPLLSDAKTLCSCRLSESPVLGGPEEVRICPYCGRRAISQDSAYFAGVRSKFMDPESTKADGYTHVTKQSSIVTIFAIWNTMMGTSLLAMPWGIERAGLAMGPALTLGMGALCLYTAYCNIRAHRTHGGPTGDIAELTRTLLGPQAEVVAKVFSLIVLLGANIVYWILMSNFLYHSINYVVGITEDTVYDTTMNFSASHAAVFCPRDAPLSGNSSTVSDTYKAIWNIDTTVPIFLSLLIGPLLNFKSPTFFTKFNSFGTLSVMYLILFVLVKSGIWGINLDTEDSTSLHYSPLVKDSFPATSGMLALSFFIHNIIITVMRSNSNQKNNGRDLSIAYFLVTATYMTIGVVFYVTFPLAKSCIQDNILNNFASWDVMTVVARVFLLFQLVTVFPLISYMLRVQTMIALTGESYPSRIHVVAFNFIIVAICILFAVFLPRIGTIIRFTGAISGLVHVFALPCILRLATLYRNDKAGTLSWLLHSAITLYGGAVLLGQFFVTDS</sequence>
<feature type="transmembrane region" description="Helical" evidence="15">
    <location>
        <begin position="169"/>
        <end position="189"/>
    </location>
</feature>
<feature type="transmembrane region" description="Helical" evidence="15">
    <location>
        <begin position="498"/>
        <end position="518"/>
    </location>
</feature>
<feature type="transmembrane region" description="Helical" evidence="15">
    <location>
        <begin position="353"/>
        <end position="375"/>
    </location>
</feature>
<keyword evidence="9" id="KW-0915">Sodium</keyword>
<evidence type="ECO:0000256" key="2">
    <source>
        <dbReference type="ARBA" id="ARBA00004155"/>
    </source>
</evidence>
<evidence type="ECO:0000256" key="9">
    <source>
        <dbReference type="ARBA" id="ARBA00023053"/>
    </source>
</evidence>
<evidence type="ECO:0000256" key="8">
    <source>
        <dbReference type="ARBA" id="ARBA00022989"/>
    </source>
</evidence>
<proteinExistence type="inferred from homology"/>
<feature type="transmembrane region" description="Helical" evidence="15">
    <location>
        <begin position="395"/>
        <end position="415"/>
    </location>
</feature>
<dbReference type="Pfam" id="PF01490">
    <property type="entry name" value="Aa_trans"/>
    <property type="match status" value="1"/>
</dbReference>
<dbReference type="EMBL" id="GBRD01015111">
    <property type="protein sequence ID" value="JAG50715.1"/>
    <property type="molecule type" value="Transcribed_RNA"/>
</dbReference>
<name>A0A0A9Y6S4_LYGHE</name>
<dbReference type="PANTHER" id="PTHR22950">
    <property type="entry name" value="AMINO ACID TRANSPORTER"/>
    <property type="match status" value="1"/>
</dbReference>
<accession>A0A0A9Y6S4</accession>